<evidence type="ECO:0000313" key="1">
    <source>
        <dbReference type="EMBL" id="VAX17719.1"/>
    </source>
</evidence>
<dbReference type="EMBL" id="UOGA01000103">
    <property type="protein sequence ID" value="VAX17719.1"/>
    <property type="molecule type" value="Genomic_DNA"/>
</dbReference>
<sequence length="76" mass="8031">MTPTPDQSALFFAISDRRKSANDRLGQLPPVKIAAASARAGRRFRAVAPRLFCLNIEGQALSPGGSGASALFCENL</sequence>
<dbReference type="AlphaFoldDB" id="A0A3B1BI87"/>
<proteinExistence type="predicted"/>
<name>A0A3B1BI87_9ZZZZ</name>
<accession>A0A3B1BI87</accession>
<organism evidence="1">
    <name type="scientific">hydrothermal vent metagenome</name>
    <dbReference type="NCBI Taxonomy" id="652676"/>
    <lineage>
        <taxon>unclassified sequences</taxon>
        <taxon>metagenomes</taxon>
        <taxon>ecological metagenomes</taxon>
    </lineage>
</organism>
<gene>
    <name evidence="1" type="ORF">MNBD_NITROSPINAE04-372</name>
</gene>
<protein>
    <submittedName>
        <fullName evidence="1">Uncharacterized protein</fullName>
    </submittedName>
</protein>
<reference evidence="1" key="1">
    <citation type="submission" date="2018-06" db="EMBL/GenBank/DDBJ databases">
        <authorList>
            <person name="Zhirakovskaya E."/>
        </authorList>
    </citation>
    <scope>NUCLEOTIDE SEQUENCE</scope>
</reference>